<evidence type="ECO:0000313" key="13">
    <source>
        <dbReference type="EMBL" id="GMT07965.1"/>
    </source>
</evidence>
<evidence type="ECO:0000256" key="2">
    <source>
        <dbReference type="ARBA" id="ARBA00004922"/>
    </source>
</evidence>
<accession>A0AAV5UQ24</accession>
<feature type="domain" description="Fringe-like glycosyltransferase" evidence="12">
    <location>
        <begin position="19"/>
        <end position="162"/>
    </location>
</feature>
<comment type="subcellular location">
    <subcellularLocation>
        <location evidence="1">Membrane</location>
        <topology evidence="1">Single-pass type II membrane protein</topology>
    </subcellularLocation>
</comment>
<dbReference type="GO" id="GO:0016263">
    <property type="term" value="F:glycoprotein-N-acetylgalactosamine 3-beta-galactosyltransferase activity"/>
    <property type="evidence" value="ECO:0007669"/>
    <property type="project" value="UniProtKB-EC"/>
</dbReference>
<dbReference type="Pfam" id="PF02434">
    <property type="entry name" value="Fringe"/>
    <property type="match status" value="1"/>
</dbReference>
<dbReference type="PANTHER" id="PTHR23033:SF12">
    <property type="entry name" value="GLYCOPROTEIN-N-ACETYLGALACTOSAMINE 3-BETA-GALACTOSYLTRANSFERASE 1-RELATED"/>
    <property type="match status" value="1"/>
</dbReference>
<evidence type="ECO:0000256" key="10">
    <source>
        <dbReference type="ARBA" id="ARBA00022989"/>
    </source>
</evidence>
<dbReference type="PANTHER" id="PTHR23033">
    <property type="entry name" value="BETA1,3-GALACTOSYLTRANSFERASE"/>
    <property type="match status" value="1"/>
</dbReference>
<keyword evidence="11" id="KW-0472">Membrane</keyword>
<feature type="non-terminal residue" evidence="13">
    <location>
        <position position="270"/>
    </location>
</feature>
<evidence type="ECO:0000313" key="14">
    <source>
        <dbReference type="Proteomes" id="UP001432027"/>
    </source>
</evidence>
<evidence type="ECO:0000256" key="6">
    <source>
        <dbReference type="ARBA" id="ARBA00022679"/>
    </source>
</evidence>
<evidence type="ECO:0000256" key="9">
    <source>
        <dbReference type="ARBA" id="ARBA00022968"/>
    </source>
</evidence>
<evidence type="ECO:0000256" key="5">
    <source>
        <dbReference type="ARBA" id="ARBA00022676"/>
    </source>
</evidence>
<proteinExistence type="inferred from homology"/>
<reference evidence="13" key="1">
    <citation type="submission" date="2023-10" db="EMBL/GenBank/DDBJ databases">
        <title>Genome assembly of Pristionchus species.</title>
        <authorList>
            <person name="Yoshida K."/>
            <person name="Sommer R.J."/>
        </authorList>
    </citation>
    <scope>NUCLEOTIDE SEQUENCE</scope>
    <source>
        <strain evidence="13">RS0144</strain>
    </source>
</reference>
<evidence type="ECO:0000256" key="3">
    <source>
        <dbReference type="ARBA" id="ARBA00006462"/>
    </source>
</evidence>
<keyword evidence="5" id="KW-0328">Glycosyltransferase</keyword>
<dbReference type="InterPro" id="IPR003378">
    <property type="entry name" value="Fringe-like_glycosylTrfase"/>
</dbReference>
<dbReference type="EMBL" id="BTSX01000006">
    <property type="protein sequence ID" value="GMT07965.1"/>
    <property type="molecule type" value="Genomic_DNA"/>
</dbReference>
<dbReference type="Gene3D" id="3.90.550.50">
    <property type="match status" value="1"/>
</dbReference>
<sequence length="270" mass="30946">DALLLAQIDVSPEAAALTNKGEIFCWVLTAEKYHDSRALAVNETWLRRCDHGVFFTHKPFKKEQRIPYRTVFAGIPDKYENLFYKSLFAFNYIAETMDADFDWFIKTDDDTYLIVDNLRKYLRTLDPSQSYFVGHRMKPHLDNGFNSGGAGYVLSRTALGIFARQAYRNTTVCPYDPYEDVGIARCLANLDIFPHKTVNGQGQQLFNAYHPSKTLEGWSGHEGWIADPLLTGFNGIARNLITFHHLTPTEIRLFDILLYRVTVDGDCVRE</sequence>
<comment type="caution">
    <text evidence="13">The sequence shown here is derived from an EMBL/GenBank/DDBJ whole genome shotgun (WGS) entry which is preliminary data.</text>
</comment>
<dbReference type="AlphaFoldDB" id="A0AAV5UQ24"/>
<dbReference type="Proteomes" id="UP001432027">
    <property type="component" value="Unassembled WGS sequence"/>
</dbReference>
<protein>
    <recommendedName>
        <fullName evidence="4">N-acetylgalactosaminide beta-1,3-galactosyltransferase</fullName>
        <ecNumber evidence="4">2.4.1.122</ecNumber>
    </recommendedName>
</protein>
<dbReference type="GO" id="GO:0016020">
    <property type="term" value="C:membrane"/>
    <property type="evidence" value="ECO:0007669"/>
    <property type="project" value="UniProtKB-SubCell"/>
</dbReference>
<evidence type="ECO:0000256" key="11">
    <source>
        <dbReference type="ARBA" id="ARBA00023136"/>
    </source>
</evidence>
<evidence type="ECO:0000256" key="4">
    <source>
        <dbReference type="ARBA" id="ARBA00012557"/>
    </source>
</evidence>
<feature type="non-terminal residue" evidence="13">
    <location>
        <position position="1"/>
    </location>
</feature>
<evidence type="ECO:0000256" key="8">
    <source>
        <dbReference type="ARBA" id="ARBA00022741"/>
    </source>
</evidence>
<dbReference type="InterPro" id="IPR026050">
    <property type="entry name" value="C1GALT1/C1GALT1_chp1"/>
</dbReference>
<keyword evidence="8" id="KW-0547">Nucleotide-binding</keyword>
<evidence type="ECO:0000256" key="1">
    <source>
        <dbReference type="ARBA" id="ARBA00004606"/>
    </source>
</evidence>
<evidence type="ECO:0000256" key="7">
    <source>
        <dbReference type="ARBA" id="ARBA00022692"/>
    </source>
</evidence>
<keyword evidence="6" id="KW-0808">Transferase</keyword>
<keyword evidence="9" id="KW-0735">Signal-anchor</keyword>
<dbReference type="EC" id="2.4.1.122" evidence="4"/>
<keyword evidence="7" id="KW-0812">Transmembrane</keyword>
<dbReference type="GO" id="GO:0000166">
    <property type="term" value="F:nucleotide binding"/>
    <property type="evidence" value="ECO:0007669"/>
    <property type="project" value="UniProtKB-KW"/>
</dbReference>
<name>A0AAV5UQ24_9BILA</name>
<keyword evidence="10" id="KW-1133">Transmembrane helix</keyword>
<comment type="similarity">
    <text evidence="3">Belongs to the glycosyltransferase 31 family. Beta3-Gal-T subfamily.</text>
</comment>
<keyword evidence="14" id="KW-1185">Reference proteome</keyword>
<evidence type="ECO:0000259" key="12">
    <source>
        <dbReference type="Pfam" id="PF02434"/>
    </source>
</evidence>
<gene>
    <name evidence="13" type="ORF">PENTCL1PPCAC_30139</name>
</gene>
<organism evidence="13 14">
    <name type="scientific">Pristionchus entomophagus</name>
    <dbReference type="NCBI Taxonomy" id="358040"/>
    <lineage>
        <taxon>Eukaryota</taxon>
        <taxon>Metazoa</taxon>
        <taxon>Ecdysozoa</taxon>
        <taxon>Nematoda</taxon>
        <taxon>Chromadorea</taxon>
        <taxon>Rhabditida</taxon>
        <taxon>Rhabditina</taxon>
        <taxon>Diplogasteromorpha</taxon>
        <taxon>Diplogasteroidea</taxon>
        <taxon>Neodiplogasteridae</taxon>
        <taxon>Pristionchus</taxon>
    </lineage>
</organism>
<comment type="pathway">
    <text evidence="2">Protein modification; protein glycosylation.</text>
</comment>